<evidence type="ECO:0000256" key="8">
    <source>
        <dbReference type="ARBA" id="ARBA00023180"/>
    </source>
</evidence>
<dbReference type="KEGG" id="mcha:111015541"/>
<gene>
    <name evidence="13" type="primary">LOC111015541</name>
</gene>
<dbReference type="OrthoDB" id="2019149at2759"/>
<evidence type="ECO:0000259" key="11">
    <source>
        <dbReference type="Pfam" id="PF01095"/>
    </source>
</evidence>
<comment type="similarity">
    <text evidence="3">Belongs to the pectinesterase family.</text>
</comment>
<protein>
    <recommendedName>
        <fullName evidence="4">pectinesterase</fullName>
        <ecNumber evidence="4">3.1.1.11</ecNumber>
    </recommendedName>
</protein>
<dbReference type="InterPro" id="IPR012334">
    <property type="entry name" value="Pectin_lyas_fold"/>
</dbReference>
<dbReference type="PANTHER" id="PTHR31321">
    <property type="entry name" value="ACYL-COA THIOESTER HYDROLASE YBHC-RELATED"/>
    <property type="match status" value="1"/>
</dbReference>
<dbReference type="GeneID" id="111015541"/>
<proteinExistence type="inferred from homology"/>
<accession>A0A6J1CZ83</accession>
<dbReference type="Proteomes" id="UP000504603">
    <property type="component" value="Unplaced"/>
</dbReference>
<comment type="function">
    <text evidence="10">Acts in the modification of cell walls via demethylesterification of cell wall pectin.</text>
</comment>
<evidence type="ECO:0000313" key="13">
    <source>
        <dbReference type="RefSeq" id="XP_022146302.1"/>
    </source>
</evidence>
<dbReference type="GO" id="GO:0042545">
    <property type="term" value="P:cell wall modification"/>
    <property type="evidence" value="ECO:0007669"/>
    <property type="project" value="InterPro"/>
</dbReference>
<keyword evidence="8" id="KW-0325">Glycoprotein</keyword>
<evidence type="ECO:0000256" key="6">
    <source>
        <dbReference type="ARBA" id="ARBA00022801"/>
    </source>
</evidence>
<feature type="domain" description="Pectinesterase catalytic" evidence="11">
    <location>
        <begin position="18"/>
        <end position="290"/>
    </location>
</feature>
<evidence type="ECO:0000256" key="9">
    <source>
        <dbReference type="ARBA" id="ARBA00047928"/>
    </source>
</evidence>
<dbReference type="InterPro" id="IPR011050">
    <property type="entry name" value="Pectin_lyase_fold/virulence"/>
</dbReference>
<dbReference type="GO" id="GO:0045490">
    <property type="term" value="P:pectin catabolic process"/>
    <property type="evidence" value="ECO:0007669"/>
    <property type="project" value="UniProtKB-UniPathway"/>
</dbReference>
<dbReference type="EC" id="3.1.1.11" evidence="4"/>
<comment type="pathway">
    <text evidence="2">Glycan metabolism; pectin degradation; 2-dehydro-3-deoxy-D-gluconate from pectin: step 1/5.</text>
</comment>
<name>A0A6J1CZ83_MOMCH</name>
<keyword evidence="6" id="KW-0378">Hydrolase</keyword>
<comment type="catalytic activity">
    <reaction evidence="9">
        <text>[(1-&gt;4)-alpha-D-galacturonosyl methyl ester](n) + n H2O = [(1-&gt;4)-alpha-D-galacturonosyl](n) + n methanol + n H(+)</text>
        <dbReference type="Rhea" id="RHEA:22380"/>
        <dbReference type="Rhea" id="RHEA-COMP:14570"/>
        <dbReference type="Rhea" id="RHEA-COMP:14573"/>
        <dbReference type="ChEBI" id="CHEBI:15377"/>
        <dbReference type="ChEBI" id="CHEBI:15378"/>
        <dbReference type="ChEBI" id="CHEBI:17790"/>
        <dbReference type="ChEBI" id="CHEBI:140522"/>
        <dbReference type="ChEBI" id="CHEBI:140523"/>
        <dbReference type="EC" id="3.1.1.11"/>
    </reaction>
</comment>
<keyword evidence="7" id="KW-0063">Aspartyl esterase</keyword>
<dbReference type="FunFam" id="2.160.20.10:FF:000013">
    <property type="entry name" value="Pectinesterase"/>
    <property type="match status" value="1"/>
</dbReference>
<evidence type="ECO:0000256" key="7">
    <source>
        <dbReference type="ARBA" id="ARBA00023085"/>
    </source>
</evidence>
<evidence type="ECO:0000256" key="10">
    <source>
        <dbReference type="ARBA" id="ARBA00057335"/>
    </source>
</evidence>
<evidence type="ECO:0000256" key="1">
    <source>
        <dbReference type="ARBA" id="ARBA00004191"/>
    </source>
</evidence>
<dbReference type="InterPro" id="IPR000070">
    <property type="entry name" value="Pectinesterase_cat"/>
</dbReference>
<dbReference type="SUPFAM" id="SSF51126">
    <property type="entry name" value="Pectin lyase-like"/>
    <property type="match status" value="1"/>
</dbReference>
<evidence type="ECO:0000256" key="4">
    <source>
        <dbReference type="ARBA" id="ARBA00013229"/>
    </source>
</evidence>
<dbReference type="AlphaFoldDB" id="A0A6J1CZ83"/>
<keyword evidence="5" id="KW-0964">Secreted</keyword>
<evidence type="ECO:0000256" key="5">
    <source>
        <dbReference type="ARBA" id="ARBA00022512"/>
    </source>
</evidence>
<comment type="subcellular location">
    <subcellularLocation>
        <location evidence="1">Secreted</location>
        <location evidence="1">Cell wall</location>
    </subcellularLocation>
</comment>
<dbReference type="RefSeq" id="XP_022146302.1">
    <property type="nucleotide sequence ID" value="XM_022290610.1"/>
</dbReference>
<keyword evidence="5" id="KW-0134">Cell wall</keyword>
<organism evidence="12 13">
    <name type="scientific">Momordica charantia</name>
    <name type="common">Bitter gourd</name>
    <name type="synonym">Balsam pear</name>
    <dbReference type="NCBI Taxonomy" id="3673"/>
    <lineage>
        <taxon>Eukaryota</taxon>
        <taxon>Viridiplantae</taxon>
        <taxon>Streptophyta</taxon>
        <taxon>Embryophyta</taxon>
        <taxon>Tracheophyta</taxon>
        <taxon>Spermatophyta</taxon>
        <taxon>Magnoliopsida</taxon>
        <taxon>eudicotyledons</taxon>
        <taxon>Gunneridae</taxon>
        <taxon>Pentapetalae</taxon>
        <taxon>rosids</taxon>
        <taxon>fabids</taxon>
        <taxon>Cucurbitales</taxon>
        <taxon>Cucurbitaceae</taxon>
        <taxon>Momordiceae</taxon>
        <taxon>Momordica</taxon>
    </lineage>
</organism>
<dbReference type="PANTHER" id="PTHR31321:SF72">
    <property type="entry name" value="PECTINESTERASE 11-RELATED"/>
    <property type="match status" value="1"/>
</dbReference>
<keyword evidence="12" id="KW-1185">Reference proteome</keyword>
<dbReference type="GO" id="GO:0030599">
    <property type="term" value="F:pectinesterase activity"/>
    <property type="evidence" value="ECO:0007669"/>
    <property type="project" value="UniProtKB-EC"/>
</dbReference>
<evidence type="ECO:0000256" key="2">
    <source>
        <dbReference type="ARBA" id="ARBA00005184"/>
    </source>
</evidence>
<dbReference type="Pfam" id="PF01095">
    <property type="entry name" value="Pectinesterase"/>
    <property type="match status" value="1"/>
</dbReference>
<evidence type="ECO:0000256" key="3">
    <source>
        <dbReference type="ARBA" id="ARBA00008891"/>
    </source>
</evidence>
<dbReference type="UniPathway" id="UPA00545">
    <property type="reaction ID" value="UER00823"/>
</dbReference>
<evidence type="ECO:0000313" key="12">
    <source>
        <dbReference type="Proteomes" id="UP000504603"/>
    </source>
</evidence>
<sequence length="314" mass="34514">MARGPAPADMNTARLIRVDQSGRGDFKKIQDAIDSVPSHNNELVFIWVKPGTYREKIVVPEEKPYITLSGSNAADTIITWKQGTDLLESAAISVFAPDFVGRFLTIQNTFGSSGIAVALRVSADRAAFYGCRIISYQDTLLDDAGRHYFKNCYIEGATDFICGNAASLYEKCHLHSTSERGGAMTAQHRNSGEENTGFMFLGCKITGTGSTLLGRPWGACSRVVFGYTYMSNVVVPKGWSDWGDQTKQRTVVYGEYKCYGVGANRAKRVSWSRNLSTNEAAVFFTKDMIGGRAWLRPSPSHFKRSSSTSSTINV</sequence>
<reference evidence="13" key="1">
    <citation type="submission" date="2025-08" db="UniProtKB">
        <authorList>
            <consortium name="RefSeq"/>
        </authorList>
    </citation>
    <scope>IDENTIFICATION</scope>
    <source>
        <strain evidence="13">OHB3-1</strain>
    </source>
</reference>
<dbReference type="Gene3D" id="2.160.20.10">
    <property type="entry name" value="Single-stranded right-handed beta-helix, Pectin lyase-like"/>
    <property type="match status" value="1"/>
</dbReference>